<dbReference type="InterPro" id="IPR036389">
    <property type="entry name" value="RNase_III_sf"/>
</dbReference>
<organism evidence="1 2">
    <name type="scientific">Dacryopinax primogenitus (strain DJM 731)</name>
    <name type="common">Brown rot fungus</name>
    <dbReference type="NCBI Taxonomy" id="1858805"/>
    <lineage>
        <taxon>Eukaryota</taxon>
        <taxon>Fungi</taxon>
        <taxon>Dikarya</taxon>
        <taxon>Basidiomycota</taxon>
        <taxon>Agaricomycotina</taxon>
        <taxon>Dacrymycetes</taxon>
        <taxon>Dacrymycetales</taxon>
        <taxon>Dacrymycetaceae</taxon>
        <taxon>Dacryopinax</taxon>
    </lineage>
</organism>
<evidence type="ECO:0000313" key="1">
    <source>
        <dbReference type="EMBL" id="EJU05602.1"/>
    </source>
</evidence>
<reference evidence="1 2" key="1">
    <citation type="journal article" date="2012" name="Science">
        <title>The Paleozoic origin of enzymatic lignin decomposition reconstructed from 31 fungal genomes.</title>
        <authorList>
            <person name="Floudas D."/>
            <person name="Binder M."/>
            <person name="Riley R."/>
            <person name="Barry K."/>
            <person name="Blanchette R.A."/>
            <person name="Henrissat B."/>
            <person name="Martinez A.T."/>
            <person name="Otillar R."/>
            <person name="Spatafora J.W."/>
            <person name="Yadav J.S."/>
            <person name="Aerts A."/>
            <person name="Benoit I."/>
            <person name="Boyd A."/>
            <person name="Carlson A."/>
            <person name="Copeland A."/>
            <person name="Coutinho P.M."/>
            <person name="de Vries R.P."/>
            <person name="Ferreira P."/>
            <person name="Findley K."/>
            <person name="Foster B."/>
            <person name="Gaskell J."/>
            <person name="Glotzer D."/>
            <person name="Gorecki P."/>
            <person name="Heitman J."/>
            <person name="Hesse C."/>
            <person name="Hori C."/>
            <person name="Igarashi K."/>
            <person name="Jurgens J.A."/>
            <person name="Kallen N."/>
            <person name="Kersten P."/>
            <person name="Kohler A."/>
            <person name="Kuees U."/>
            <person name="Kumar T.K.A."/>
            <person name="Kuo A."/>
            <person name="LaButti K."/>
            <person name="Larrondo L.F."/>
            <person name="Lindquist E."/>
            <person name="Ling A."/>
            <person name="Lombard V."/>
            <person name="Lucas S."/>
            <person name="Lundell T."/>
            <person name="Martin R."/>
            <person name="McLaughlin D.J."/>
            <person name="Morgenstern I."/>
            <person name="Morin E."/>
            <person name="Murat C."/>
            <person name="Nagy L.G."/>
            <person name="Nolan M."/>
            <person name="Ohm R.A."/>
            <person name="Patyshakuliyeva A."/>
            <person name="Rokas A."/>
            <person name="Ruiz-Duenas F.J."/>
            <person name="Sabat G."/>
            <person name="Salamov A."/>
            <person name="Samejima M."/>
            <person name="Schmutz J."/>
            <person name="Slot J.C."/>
            <person name="St John F."/>
            <person name="Stenlid J."/>
            <person name="Sun H."/>
            <person name="Sun S."/>
            <person name="Syed K."/>
            <person name="Tsang A."/>
            <person name="Wiebenga A."/>
            <person name="Young D."/>
            <person name="Pisabarro A."/>
            <person name="Eastwood D.C."/>
            <person name="Martin F."/>
            <person name="Cullen D."/>
            <person name="Grigoriev I.V."/>
            <person name="Hibbett D.S."/>
        </authorList>
    </citation>
    <scope>NUCLEOTIDE SEQUENCE [LARGE SCALE GENOMIC DNA]</scope>
    <source>
        <strain evidence="1 2">DJM-731 SS1</strain>
    </source>
</reference>
<gene>
    <name evidence="1" type="ORF">DACRYDRAFT_104088</name>
</gene>
<evidence type="ECO:0000313" key="2">
    <source>
        <dbReference type="Proteomes" id="UP000030653"/>
    </source>
</evidence>
<dbReference type="AlphaFoldDB" id="M5GEQ4"/>
<dbReference type="RefSeq" id="XP_040632496.1">
    <property type="nucleotide sequence ID" value="XM_040767876.1"/>
</dbReference>
<proteinExistence type="predicted"/>
<dbReference type="EMBL" id="JH795856">
    <property type="protein sequence ID" value="EJU05602.1"/>
    <property type="molecule type" value="Genomic_DNA"/>
</dbReference>
<keyword evidence="2" id="KW-1185">Reference proteome</keyword>
<dbReference type="GO" id="GO:0004525">
    <property type="term" value="F:ribonuclease III activity"/>
    <property type="evidence" value="ECO:0007669"/>
    <property type="project" value="InterPro"/>
</dbReference>
<dbReference type="HOGENOM" id="CLU_1722305_0_0_1"/>
<dbReference type="GeneID" id="63682938"/>
<dbReference type="GO" id="GO:0006396">
    <property type="term" value="P:RNA processing"/>
    <property type="evidence" value="ECO:0007669"/>
    <property type="project" value="InterPro"/>
</dbReference>
<accession>M5GEQ4</accession>
<dbReference type="SUPFAM" id="SSF69065">
    <property type="entry name" value="RNase III domain-like"/>
    <property type="match status" value="1"/>
</dbReference>
<protein>
    <submittedName>
        <fullName evidence="1">Uncharacterized protein</fullName>
    </submittedName>
</protein>
<dbReference type="OrthoDB" id="2392202at2759"/>
<name>M5GEQ4_DACPD</name>
<sequence length="152" mass="17413">MDEQPQLPRLSPHLKDAVYSHPGNGEMAQAAQAYLDISIRQWMLQFPGVEKHPQLTNWINKITSYERLAIFFDLYEMEETSIRLPVDANPSGRKSVRVHGQVFKAYMGAIVKEYGDSALYTFMGKLLKYYMNVIGADWVNWIRSVVAAGQRT</sequence>
<dbReference type="Proteomes" id="UP000030653">
    <property type="component" value="Unassembled WGS sequence"/>
</dbReference>